<dbReference type="GO" id="GO:0000256">
    <property type="term" value="P:allantoin catabolic process"/>
    <property type="evidence" value="ECO:0007669"/>
    <property type="project" value="InterPro"/>
</dbReference>
<dbReference type="Gene3D" id="2.60.120.480">
    <property type="entry name" value="Ureidoglycolate hydrolase"/>
    <property type="match status" value="1"/>
</dbReference>
<keyword evidence="6" id="KW-1185">Reference proteome</keyword>
<dbReference type="GO" id="GO:0006144">
    <property type="term" value="P:purine nucleobase metabolic process"/>
    <property type="evidence" value="ECO:0007669"/>
    <property type="project" value="UniProtKB-KW"/>
</dbReference>
<keyword evidence="3" id="KW-0456">Lyase</keyword>
<dbReference type="SUPFAM" id="SSF51182">
    <property type="entry name" value="RmlC-like cupins"/>
    <property type="match status" value="1"/>
</dbReference>
<name>A0A3M6R0V4_9BURK</name>
<dbReference type="GO" id="GO:0004848">
    <property type="term" value="F:ureidoglycolate hydrolase activity"/>
    <property type="evidence" value="ECO:0007669"/>
    <property type="project" value="InterPro"/>
</dbReference>
<evidence type="ECO:0000313" key="5">
    <source>
        <dbReference type="EMBL" id="RMX08896.1"/>
    </source>
</evidence>
<accession>A0A3M6R0V4</accession>
<evidence type="ECO:0000256" key="3">
    <source>
        <dbReference type="ARBA" id="ARBA00023239"/>
    </source>
</evidence>
<dbReference type="InterPro" id="IPR007247">
    <property type="entry name" value="Ureidogly_lyase"/>
</dbReference>
<keyword evidence="2" id="KW-0659">Purine metabolism</keyword>
<dbReference type="RefSeq" id="WP_122227184.1">
    <property type="nucleotide sequence ID" value="NZ_RDQO01000001.1"/>
</dbReference>
<evidence type="ECO:0000256" key="4">
    <source>
        <dbReference type="ARBA" id="ARBA00047684"/>
    </source>
</evidence>
<gene>
    <name evidence="5" type="ORF">D8I35_04865</name>
</gene>
<protein>
    <submittedName>
        <fullName evidence="5">Ureidoglycolate hydrolase</fullName>
    </submittedName>
</protein>
<dbReference type="InterPro" id="IPR011051">
    <property type="entry name" value="RmlC_Cupin_sf"/>
</dbReference>
<evidence type="ECO:0000256" key="2">
    <source>
        <dbReference type="ARBA" id="ARBA00022631"/>
    </source>
</evidence>
<sequence length="195" mass="20725">MLAIAPSPGPGPGTDALRLVVRPLEAASFAPFGQVIESRGHPGHPINGGSCLRFHDVAQPLAHADGHGDGRLAISLFAAQAAPWEQPLEEMERHLLGSQAFVPMGQRLPFLVIVAPAGLAGDALRPKHLQAFVSDGLQGINLAPGTWHHPLRALQEGTWLIVDRVATSSQAPVDCEVVDIRAWQLRCQAGFSSRA</sequence>
<dbReference type="EMBL" id="RDQO01000001">
    <property type="protein sequence ID" value="RMX08896.1"/>
    <property type="molecule type" value="Genomic_DNA"/>
</dbReference>
<dbReference type="InterPro" id="IPR047233">
    <property type="entry name" value="UAH_cupin"/>
</dbReference>
<reference evidence="5 6" key="1">
    <citation type="submission" date="2018-10" db="EMBL/GenBank/DDBJ databases">
        <title>Draft genome of Cortibacter populi DSM10536.</title>
        <authorList>
            <person name="Bernier A.-M."/>
            <person name="Bernard K."/>
        </authorList>
    </citation>
    <scope>NUCLEOTIDE SEQUENCE [LARGE SCALE GENOMIC DNA]</scope>
    <source>
        <strain evidence="5 6">DSM 105136</strain>
    </source>
</reference>
<dbReference type="GO" id="GO:0050385">
    <property type="term" value="F:ureidoglycolate lyase activity"/>
    <property type="evidence" value="ECO:0007669"/>
    <property type="project" value="UniProtKB-EC"/>
</dbReference>
<comment type="caution">
    <text evidence="5">The sequence shown here is derived from an EMBL/GenBank/DDBJ whole genome shotgun (WGS) entry which is preliminary data.</text>
</comment>
<proteinExistence type="predicted"/>
<evidence type="ECO:0000313" key="6">
    <source>
        <dbReference type="Proteomes" id="UP000278006"/>
    </source>
</evidence>
<comment type="catalytic activity">
    <reaction evidence="4">
        <text>(S)-ureidoglycolate = urea + glyoxylate</text>
        <dbReference type="Rhea" id="RHEA:11304"/>
        <dbReference type="ChEBI" id="CHEBI:16199"/>
        <dbReference type="ChEBI" id="CHEBI:36655"/>
        <dbReference type="ChEBI" id="CHEBI:57296"/>
        <dbReference type="EC" id="4.3.2.3"/>
    </reaction>
</comment>
<dbReference type="Pfam" id="PF04115">
    <property type="entry name" value="Ureidogly_lyase"/>
    <property type="match status" value="1"/>
</dbReference>
<organism evidence="5 6">
    <name type="scientific">Corticibacter populi</name>
    <dbReference type="NCBI Taxonomy" id="1550736"/>
    <lineage>
        <taxon>Bacteria</taxon>
        <taxon>Pseudomonadati</taxon>
        <taxon>Pseudomonadota</taxon>
        <taxon>Betaproteobacteria</taxon>
        <taxon>Burkholderiales</taxon>
        <taxon>Comamonadaceae</taxon>
        <taxon>Corticibacter</taxon>
    </lineage>
</organism>
<dbReference type="PANTHER" id="PTHR21221:SF1">
    <property type="entry name" value="UREIDOGLYCOLATE LYASE"/>
    <property type="match status" value="1"/>
</dbReference>
<dbReference type="InterPro" id="IPR024060">
    <property type="entry name" value="Ureidoglycolate_lyase_dom_sf"/>
</dbReference>
<dbReference type="Proteomes" id="UP000278006">
    <property type="component" value="Unassembled WGS sequence"/>
</dbReference>
<dbReference type="PANTHER" id="PTHR21221">
    <property type="entry name" value="UREIDOGLYCOLATE HYDROLASE"/>
    <property type="match status" value="1"/>
</dbReference>
<comment type="subunit">
    <text evidence="1">Homodimer.</text>
</comment>
<keyword evidence="5" id="KW-0378">Hydrolase</keyword>
<dbReference type="AlphaFoldDB" id="A0A3M6R0V4"/>
<dbReference type="CDD" id="cd20298">
    <property type="entry name" value="cupin_UAH"/>
    <property type="match status" value="1"/>
</dbReference>
<evidence type="ECO:0000256" key="1">
    <source>
        <dbReference type="ARBA" id="ARBA00011738"/>
    </source>
</evidence>
<dbReference type="OrthoDB" id="9804602at2"/>